<proteinExistence type="predicted"/>
<reference evidence="2" key="1">
    <citation type="submission" date="2021-02" db="EMBL/GenBank/DDBJ databases">
        <authorList>
            <person name="Cremers G."/>
            <person name="Picone N."/>
        </authorList>
    </citation>
    <scope>NUCLEOTIDE SEQUENCE</scope>
    <source>
        <strain evidence="2">PQ17</strain>
    </source>
</reference>
<dbReference type="EMBL" id="CAJNOB010000067">
    <property type="protein sequence ID" value="CAF0704478.1"/>
    <property type="molecule type" value="Genomic_DNA"/>
</dbReference>
<comment type="caution">
    <text evidence="2">The sequence shown here is derived from an EMBL/GenBank/DDBJ whole genome shotgun (WGS) entry which is preliminary data.</text>
</comment>
<feature type="compositionally biased region" description="Low complexity" evidence="1">
    <location>
        <begin position="84"/>
        <end position="94"/>
    </location>
</feature>
<evidence type="ECO:0000313" key="3">
    <source>
        <dbReference type="Proteomes" id="UP000663859"/>
    </source>
</evidence>
<keyword evidence="3" id="KW-1185">Reference proteome</keyword>
<dbReference type="Proteomes" id="UP000663859">
    <property type="component" value="Unassembled WGS sequence"/>
</dbReference>
<evidence type="ECO:0000313" key="2">
    <source>
        <dbReference type="EMBL" id="CAF0704478.1"/>
    </source>
</evidence>
<organism evidence="2 3">
    <name type="scientific">Candidatus Methylacidithermus pantelleriae</name>
    <dbReference type="NCBI Taxonomy" id="2744239"/>
    <lineage>
        <taxon>Bacteria</taxon>
        <taxon>Pseudomonadati</taxon>
        <taxon>Verrucomicrobiota</taxon>
        <taxon>Methylacidiphilae</taxon>
        <taxon>Methylacidiphilales</taxon>
        <taxon>Methylacidiphilaceae</taxon>
        <taxon>Candidatus Methylacidithermus</taxon>
    </lineage>
</organism>
<feature type="region of interest" description="Disordered" evidence="1">
    <location>
        <begin position="77"/>
        <end position="96"/>
    </location>
</feature>
<sequence length="268" mass="29292">MIQGRFLEPFSPPSPAPSVFFSLARGKDFICSFTHFLGKTSCARALKPSYRTPRKGFCPTFGWLLVLGSLCLISARSQEPPPSSQSTQKQSQTPGDLQGAGIVYGPNCAFFIKAPPHWVLDNESGQSQGLSCVFYPENSSWAQAETVIYAQLSGPEHRDAETFAQRAVKELLKHNPALKPKRLEKGKTVQGLMYLLYEYPPTSRYPVSERAAYVGLGCGVASLVMSSRNPKSYRQSITAFRAILDSIVPVQMEPEKQPATPPSGSGAL</sequence>
<dbReference type="AlphaFoldDB" id="A0A8J2BL67"/>
<protein>
    <submittedName>
        <fullName evidence="2">Uncharacterized protein</fullName>
    </submittedName>
</protein>
<gene>
    <name evidence="2" type="ORF">MPNT_70036</name>
</gene>
<name>A0A8J2BL67_9BACT</name>
<accession>A0A8J2BL67</accession>
<evidence type="ECO:0000256" key="1">
    <source>
        <dbReference type="SAM" id="MobiDB-lite"/>
    </source>
</evidence>